<gene>
    <name evidence="2" type="ORF">H9K75_08900</name>
</gene>
<dbReference type="EMBL" id="CP060783">
    <property type="protein sequence ID" value="QNP49952.1"/>
    <property type="molecule type" value="Genomic_DNA"/>
</dbReference>
<reference evidence="2 3" key="1">
    <citation type="submission" date="2020-08" db="EMBL/GenBank/DDBJ databases">
        <title>Genome sequence of Diaphorobacter aerolatus KACC 16536T.</title>
        <authorList>
            <person name="Hyun D.-W."/>
            <person name="Bae J.-W."/>
        </authorList>
    </citation>
    <scope>NUCLEOTIDE SEQUENCE [LARGE SCALE GENOMIC DNA]</scope>
    <source>
        <strain evidence="2 3">KACC 16536</strain>
    </source>
</reference>
<evidence type="ECO:0000313" key="2">
    <source>
        <dbReference type="EMBL" id="QNP49952.1"/>
    </source>
</evidence>
<dbReference type="Pfam" id="PF24672">
    <property type="entry name" value="DUF7654"/>
    <property type="match status" value="1"/>
</dbReference>
<dbReference type="Proteomes" id="UP000516028">
    <property type="component" value="Chromosome"/>
</dbReference>
<dbReference type="AlphaFoldDB" id="A0A7H0GNT6"/>
<name>A0A7H0GNT6_9BURK</name>
<protein>
    <recommendedName>
        <fullName evidence="1">DUF7654 domain-containing protein</fullName>
    </recommendedName>
</protein>
<dbReference type="KEGG" id="daer:H9K75_08900"/>
<evidence type="ECO:0000259" key="1">
    <source>
        <dbReference type="Pfam" id="PF24672"/>
    </source>
</evidence>
<dbReference type="InterPro" id="IPR056071">
    <property type="entry name" value="DUF7654"/>
</dbReference>
<proteinExistence type="predicted"/>
<evidence type="ECO:0000313" key="3">
    <source>
        <dbReference type="Proteomes" id="UP000516028"/>
    </source>
</evidence>
<keyword evidence="3" id="KW-1185">Reference proteome</keyword>
<organism evidence="2 3">
    <name type="scientific">Diaphorobacter aerolatus</name>
    <dbReference type="NCBI Taxonomy" id="1288495"/>
    <lineage>
        <taxon>Bacteria</taxon>
        <taxon>Pseudomonadati</taxon>
        <taxon>Pseudomonadota</taxon>
        <taxon>Betaproteobacteria</taxon>
        <taxon>Burkholderiales</taxon>
        <taxon>Comamonadaceae</taxon>
        <taxon>Diaphorobacter</taxon>
    </lineage>
</organism>
<feature type="domain" description="DUF7654" evidence="1">
    <location>
        <begin position="5"/>
        <end position="124"/>
    </location>
</feature>
<accession>A0A7H0GNT6</accession>
<sequence length="128" mass="14444">MNEDLWVSALPISGVGVVNGFFYDPPLRFWRDLDPEGKLEAVYNRYQFMQIKLASELMAPGDFQISSPRMDAVTLSVQPERFDFRKLHANFVLANLQDAALLKGNAHLELVQTDGANWTLFRVRAGGT</sequence>